<accession>A0A2V1GZU0</accession>
<name>A0A2V1GZU0_9GAMM</name>
<dbReference type="RefSeq" id="WP_116687236.1">
    <property type="nucleotide sequence ID" value="NZ_CAWNYD010000004.1"/>
</dbReference>
<protein>
    <submittedName>
        <fullName evidence="1">Uncharacterized protein</fullName>
    </submittedName>
</protein>
<comment type="caution">
    <text evidence="1">The sequence shown here is derived from an EMBL/GenBank/DDBJ whole genome shotgun (WGS) entry which is preliminary data.</text>
</comment>
<dbReference type="AlphaFoldDB" id="A0A2V1GZU0"/>
<dbReference type="EMBL" id="QDDL01000004">
    <property type="protein sequence ID" value="PVZ68851.1"/>
    <property type="molecule type" value="Genomic_DNA"/>
</dbReference>
<organism evidence="1 2">
    <name type="scientific">Pelagibaculum spongiae</name>
    <dbReference type="NCBI Taxonomy" id="2080658"/>
    <lineage>
        <taxon>Bacteria</taxon>
        <taxon>Pseudomonadati</taxon>
        <taxon>Pseudomonadota</taxon>
        <taxon>Gammaproteobacteria</taxon>
        <taxon>Oceanospirillales</taxon>
        <taxon>Pelagibaculum</taxon>
    </lineage>
</organism>
<reference evidence="1 2" key="1">
    <citation type="submission" date="2018-04" db="EMBL/GenBank/DDBJ databases">
        <title>Thalassorhabdus spongiae gen. nov., sp. nov., isolated from a marine sponge in South-West Iceland.</title>
        <authorList>
            <person name="Knobloch S."/>
            <person name="Daussin A."/>
            <person name="Johannsson R."/>
            <person name="Marteinsson V.T."/>
        </authorList>
    </citation>
    <scope>NUCLEOTIDE SEQUENCE [LARGE SCALE GENOMIC DNA]</scope>
    <source>
        <strain evidence="1 2">Hp12</strain>
    </source>
</reference>
<keyword evidence="2" id="KW-1185">Reference proteome</keyword>
<proteinExistence type="predicted"/>
<evidence type="ECO:0000313" key="2">
    <source>
        <dbReference type="Proteomes" id="UP000244906"/>
    </source>
</evidence>
<dbReference type="Proteomes" id="UP000244906">
    <property type="component" value="Unassembled WGS sequence"/>
</dbReference>
<sequence length="150" mass="17818">MPAYLFLDLDETLIVAKARLNKLSEAASQALDLTEEFKYGQENDIFYRIHVDTHNWLFSYLAQTPTDNLVVWIFTDGTYQEVFIKYMLSQMYSVFSTIQYRINFANINTFKIAVQNSDGKYKVKRIRNKIARIEQLIYLKNIQQYLKVIY</sequence>
<evidence type="ECO:0000313" key="1">
    <source>
        <dbReference type="EMBL" id="PVZ68851.1"/>
    </source>
</evidence>
<gene>
    <name evidence="1" type="ORF">DC094_11390</name>
</gene>